<feature type="region of interest" description="Disordered" evidence="1">
    <location>
        <begin position="1"/>
        <end position="66"/>
    </location>
</feature>
<evidence type="ECO:0000256" key="1">
    <source>
        <dbReference type="SAM" id="MobiDB-lite"/>
    </source>
</evidence>
<gene>
    <name evidence="2" type="ORF">SAMN05443248_0229</name>
</gene>
<feature type="compositionally biased region" description="Basic and acidic residues" evidence="1">
    <location>
        <begin position="194"/>
        <end position="207"/>
    </location>
</feature>
<dbReference type="EMBL" id="LT670817">
    <property type="protein sequence ID" value="SHG08590.1"/>
    <property type="molecule type" value="Genomic_DNA"/>
</dbReference>
<dbReference type="RefSeq" id="WP_079599650.1">
    <property type="nucleotide sequence ID" value="NZ_LT670817.1"/>
</dbReference>
<dbReference type="AlphaFoldDB" id="A0A1M5GXY6"/>
<protein>
    <submittedName>
        <fullName evidence="2">Uncharacterized protein</fullName>
    </submittedName>
</protein>
<accession>A0A1M5GXY6</accession>
<organism evidence="2 3">
    <name type="scientific">Bradyrhizobium erythrophlei</name>
    <dbReference type="NCBI Taxonomy" id="1437360"/>
    <lineage>
        <taxon>Bacteria</taxon>
        <taxon>Pseudomonadati</taxon>
        <taxon>Pseudomonadota</taxon>
        <taxon>Alphaproteobacteria</taxon>
        <taxon>Hyphomicrobiales</taxon>
        <taxon>Nitrobacteraceae</taxon>
        <taxon>Bradyrhizobium</taxon>
    </lineage>
</organism>
<feature type="compositionally biased region" description="Basic and acidic residues" evidence="1">
    <location>
        <begin position="9"/>
        <end position="54"/>
    </location>
</feature>
<proteinExistence type="predicted"/>
<sequence length="242" mass="26042">MALFPKASDPQKKAQRDLDAARASRNSLIERRQIAETSAAEHRDKARKLAREGADDQTLSAAELDMRREQDRTATFTGAISDVEATIASLEGEIAQIIDQRCRNETATALTTLADKLAAAATAFDEPVGQLAEMARESALIVLDGHPLQVFMHAVREQVPPTIAVITNGLRDHAKAVLAGTLPPTLPKPAAEPVKPKATEMREEKAPRSPHAALVNTSDPVMAAANFQPLDRGPARKLEIAP</sequence>
<evidence type="ECO:0000313" key="2">
    <source>
        <dbReference type="EMBL" id="SHG08590.1"/>
    </source>
</evidence>
<name>A0A1M5GXY6_9BRAD</name>
<feature type="region of interest" description="Disordered" evidence="1">
    <location>
        <begin position="182"/>
        <end position="211"/>
    </location>
</feature>
<evidence type="ECO:0000313" key="3">
    <source>
        <dbReference type="Proteomes" id="UP000189796"/>
    </source>
</evidence>
<reference evidence="2 3" key="1">
    <citation type="submission" date="2016-11" db="EMBL/GenBank/DDBJ databases">
        <authorList>
            <person name="Jaros S."/>
            <person name="Januszkiewicz K."/>
            <person name="Wedrychowicz H."/>
        </authorList>
    </citation>
    <scope>NUCLEOTIDE SEQUENCE [LARGE SCALE GENOMIC DNA]</scope>
    <source>
        <strain evidence="2 3">GAS138</strain>
    </source>
</reference>
<dbReference type="Proteomes" id="UP000189796">
    <property type="component" value="Chromosome I"/>
</dbReference>